<dbReference type="VEuPathDB" id="FungiDB:ASPSYDRAFT_52073"/>
<dbReference type="RefSeq" id="XP_040696029.1">
    <property type="nucleotide sequence ID" value="XM_040848424.1"/>
</dbReference>
<proteinExistence type="predicted"/>
<dbReference type="EMBL" id="KV878603">
    <property type="protein sequence ID" value="OJJ52223.1"/>
    <property type="molecule type" value="Genomic_DNA"/>
</dbReference>
<dbReference type="Proteomes" id="UP000184356">
    <property type="component" value="Unassembled WGS sequence"/>
</dbReference>
<sequence>MRKSRDASLRLITDELLRIVLLLTSLPLVSMCAAKDLPLVLLVPDSGGPKIRLSYFFSSIHIVEAEEGSR</sequence>
<accession>A0A1L9SYW6</accession>
<protein>
    <submittedName>
        <fullName evidence="1">Uncharacterized protein</fullName>
    </submittedName>
</protein>
<dbReference type="GeneID" id="63764497"/>
<gene>
    <name evidence="1" type="ORF">ASPSYDRAFT_52073</name>
</gene>
<evidence type="ECO:0000313" key="1">
    <source>
        <dbReference type="EMBL" id="OJJ52223.1"/>
    </source>
</evidence>
<keyword evidence="2" id="KW-1185">Reference proteome</keyword>
<name>A0A1L9SYW6_9EURO</name>
<reference evidence="2" key="1">
    <citation type="journal article" date="2017" name="Genome Biol.">
        <title>Comparative genomics reveals high biological diversity and specific adaptations in the industrially and medically important fungal genus Aspergillus.</title>
        <authorList>
            <person name="de Vries R.P."/>
            <person name="Riley R."/>
            <person name="Wiebenga A."/>
            <person name="Aguilar-Osorio G."/>
            <person name="Amillis S."/>
            <person name="Uchima C.A."/>
            <person name="Anderluh G."/>
            <person name="Asadollahi M."/>
            <person name="Askin M."/>
            <person name="Barry K."/>
            <person name="Battaglia E."/>
            <person name="Bayram O."/>
            <person name="Benocci T."/>
            <person name="Braus-Stromeyer S.A."/>
            <person name="Caldana C."/>
            <person name="Canovas D."/>
            <person name="Cerqueira G.C."/>
            <person name="Chen F."/>
            <person name="Chen W."/>
            <person name="Choi C."/>
            <person name="Clum A."/>
            <person name="Dos Santos R.A."/>
            <person name="Damasio A.R."/>
            <person name="Diallinas G."/>
            <person name="Emri T."/>
            <person name="Fekete E."/>
            <person name="Flipphi M."/>
            <person name="Freyberg S."/>
            <person name="Gallo A."/>
            <person name="Gournas C."/>
            <person name="Habgood R."/>
            <person name="Hainaut M."/>
            <person name="Harispe M.L."/>
            <person name="Henrissat B."/>
            <person name="Hilden K.S."/>
            <person name="Hope R."/>
            <person name="Hossain A."/>
            <person name="Karabika E."/>
            <person name="Karaffa L."/>
            <person name="Karanyi Z."/>
            <person name="Krasevec N."/>
            <person name="Kuo A."/>
            <person name="Kusch H."/>
            <person name="LaButti K."/>
            <person name="Lagendijk E.L."/>
            <person name="Lapidus A."/>
            <person name="Levasseur A."/>
            <person name="Lindquist E."/>
            <person name="Lipzen A."/>
            <person name="Logrieco A.F."/>
            <person name="MacCabe A."/>
            <person name="Maekelae M.R."/>
            <person name="Malavazi I."/>
            <person name="Melin P."/>
            <person name="Meyer V."/>
            <person name="Mielnichuk N."/>
            <person name="Miskei M."/>
            <person name="Molnar A.P."/>
            <person name="Mule G."/>
            <person name="Ngan C.Y."/>
            <person name="Orejas M."/>
            <person name="Orosz E."/>
            <person name="Ouedraogo J.P."/>
            <person name="Overkamp K.M."/>
            <person name="Park H.-S."/>
            <person name="Perrone G."/>
            <person name="Piumi F."/>
            <person name="Punt P.J."/>
            <person name="Ram A.F."/>
            <person name="Ramon A."/>
            <person name="Rauscher S."/>
            <person name="Record E."/>
            <person name="Riano-Pachon D.M."/>
            <person name="Robert V."/>
            <person name="Roehrig J."/>
            <person name="Ruller R."/>
            <person name="Salamov A."/>
            <person name="Salih N.S."/>
            <person name="Samson R.A."/>
            <person name="Sandor E."/>
            <person name="Sanguinetti M."/>
            <person name="Schuetze T."/>
            <person name="Sepcic K."/>
            <person name="Shelest E."/>
            <person name="Sherlock G."/>
            <person name="Sophianopoulou V."/>
            <person name="Squina F.M."/>
            <person name="Sun H."/>
            <person name="Susca A."/>
            <person name="Todd R.B."/>
            <person name="Tsang A."/>
            <person name="Unkles S.E."/>
            <person name="van de Wiele N."/>
            <person name="van Rossen-Uffink D."/>
            <person name="Oliveira J.V."/>
            <person name="Vesth T.C."/>
            <person name="Visser J."/>
            <person name="Yu J.-H."/>
            <person name="Zhou M."/>
            <person name="Andersen M.R."/>
            <person name="Archer D.B."/>
            <person name="Baker S.E."/>
            <person name="Benoit I."/>
            <person name="Brakhage A.A."/>
            <person name="Braus G.H."/>
            <person name="Fischer R."/>
            <person name="Frisvad J.C."/>
            <person name="Goldman G.H."/>
            <person name="Houbraken J."/>
            <person name="Oakley B."/>
            <person name="Pocsi I."/>
            <person name="Scazzocchio C."/>
            <person name="Seiboth B."/>
            <person name="vanKuyk P.A."/>
            <person name="Wortman J."/>
            <person name="Dyer P.S."/>
            <person name="Grigoriev I.V."/>
        </authorList>
    </citation>
    <scope>NUCLEOTIDE SEQUENCE [LARGE SCALE GENOMIC DNA]</scope>
    <source>
        <strain evidence="2">CBS 593.65</strain>
    </source>
</reference>
<evidence type="ECO:0000313" key="2">
    <source>
        <dbReference type="Proteomes" id="UP000184356"/>
    </source>
</evidence>
<dbReference type="AlphaFoldDB" id="A0A1L9SYW6"/>
<organism evidence="1 2">
    <name type="scientific">Aspergillus sydowii CBS 593.65</name>
    <dbReference type="NCBI Taxonomy" id="1036612"/>
    <lineage>
        <taxon>Eukaryota</taxon>
        <taxon>Fungi</taxon>
        <taxon>Dikarya</taxon>
        <taxon>Ascomycota</taxon>
        <taxon>Pezizomycotina</taxon>
        <taxon>Eurotiomycetes</taxon>
        <taxon>Eurotiomycetidae</taxon>
        <taxon>Eurotiales</taxon>
        <taxon>Aspergillaceae</taxon>
        <taxon>Aspergillus</taxon>
        <taxon>Aspergillus subgen. Nidulantes</taxon>
    </lineage>
</organism>